<evidence type="ECO:0000256" key="7">
    <source>
        <dbReference type="SAM" id="Phobius"/>
    </source>
</evidence>
<evidence type="ECO:0000313" key="8">
    <source>
        <dbReference type="EMBL" id="MBA5727217.1"/>
    </source>
</evidence>
<keyword evidence="5 7" id="KW-1133">Transmembrane helix</keyword>
<gene>
    <name evidence="8" type="ORF">CPA56_04325</name>
</gene>
<evidence type="ECO:0000256" key="3">
    <source>
        <dbReference type="ARBA" id="ARBA00022475"/>
    </source>
</evidence>
<keyword evidence="2" id="KW-0813">Transport</keyword>
<feature type="transmembrane region" description="Helical" evidence="7">
    <location>
        <begin position="102"/>
        <end position="120"/>
    </location>
</feature>
<name>A0ABR5ZSC1_9PROT</name>
<protein>
    <submittedName>
        <fullName evidence="8">Fusaric acid resistance protein FusB</fullName>
    </submittedName>
</protein>
<dbReference type="Proteomes" id="UP000765338">
    <property type="component" value="Unassembled WGS sequence"/>
</dbReference>
<evidence type="ECO:0000256" key="1">
    <source>
        <dbReference type="ARBA" id="ARBA00004651"/>
    </source>
</evidence>
<evidence type="ECO:0000256" key="2">
    <source>
        <dbReference type="ARBA" id="ARBA00022448"/>
    </source>
</evidence>
<evidence type="ECO:0000313" key="9">
    <source>
        <dbReference type="Proteomes" id="UP000765338"/>
    </source>
</evidence>
<dbReference type="Pfam" id="PF04632">
    <property type="entry name" value="FUSC"/>
    <property type="match status" value="1"/>
</dbReference>
<comment type="subcellular location">
    <subcellularLocation>
        <location evidence="1">Cell membrane</location>
        <topology evidence="1">Multi-pass membrane protein</topology>
    </subcellularLocation>
</comment>
<evidence type="ECO:0000256" key="5">
    <source>
        <dbReference type="ARBA" id="ARBA00022989"/>
    </source>
</evidence>
<comment type="caution">
    <text evidence="8">The sequence shown here is derived from an EMBL/GenBank/DDBJ whole genome shotgun (WGS) entry which is preliminary data.</text>
</comment>
<evidence type="ECO:0000256" key="6">
    <source>
        <dbReference type="ARBA" id="ARBA00023136"/>
    </source>
</evidence>
<feature type="transmembrane region" description="Helical" evidence="7">
    <location>
        <begin position="527"/>
        <end position="548"/>
    </location>
</feature>
<feature type="transmembrane region" description="Helical" evidence="7">
    <location>
        <begin position="127"/>
        <end position="144"/>
    </location>
</feature>
<keyword evidence="9" id="KW-1185">Reference proteome</keyword>
<feature type="transmembrane region" description="Helical" evidence="7">
    <location>
        <begin position="150"/>
        <end position="177"/>
    </location>
</feature>
<feature type="transmembrane region" description="Helical" evidence="7">
    <location>
        <begin position="16"/>
        <end position="48"/>
    </location>
</feature>
<reference evidence="8 9" key="1">
    <citation type="submission" date="2017-10" db="EMBL/GenBank/DDBJ databases">
        <authorList>
            <person name="Jakob F."/>
        </authorList>
    </citation>
    <scope>NUCLEOTIDE SEQUENCE [LARGE SCALE GENOMIC DNA]</scope>
    <source>
        <strain evidence="8 9">TMW 2.1889</strain>
    </source>
</reference>
<feature type="transmembrane region" description="Helical" evidence="7">
    <location>
        <begin position="421"/>
        <end position="438"/>
    </location>
</feature>
<sequence length="734" mass="81942">MTARFLAFLNFRIPPFFYWLFVPSLNGFLFALRTTIAACLSLGIALWLELDSPIWAPMTVWSVAQLTRGESLSKARWRIAGTLIGGTAALIFVGIYPQAPWLFFPLIALWIGLCSGLATFVSNFRSYALVLSGYTCAIICMDVVPHTGDIFIFAVSRASYIILGVLCEAFIGLLFAFNQDRLAHLKIRQKLESALTLVADTLYHILQQDAGALTEARNLFGTILSINDQIEFAEVEMGAHGHEGDHARAALAAVSALLSRSFGMAARLALLSSNHRDFDTVVRAFSQFLRTFSERLGKEEEISELLAELQHLRDICRRYATPHRRRVIPTAMMETHEEEQSTVITNSALDERILFSSLGDLIGDLEEAITEYHASTHTIRGDHFQFRHHTYRDGRLAFNNGFRAALAILVTSLIYEVTAWSNGNTLISITALICGLFATKENPVLGTVKFLKGLAVGWCVAWVLCFIFIPMVTTYEPLVLILSCAMMIGGLARANPATAPAASAFNLLMPLMLGIQNHHIIDETKFYNTNLAIMLSGITAVLIFRSILPFDSRAEGFRLRKATLRELRNLANLNSTPQISTWIGHSTDRFSRLLRHATVMTPLVEAGIQGTLATLTLGLNVIRLRGLLNREYLPESARRPITLVLYHIEHSSRRHDRAARLTRAAIRRLRELDTQDHEAIIRLEITRALTHLVVVEHTLRTNEDFLDASRPFLGTGFSVFPGHEPPHETVPEKA</sequence>
<dbReference type="EMBL" id="PDLY01000002">
    <property type="protein sequence ID" value="MBA5727217.1"/>
    <property type="molecule type" value="Genomic_DNA"/>
</dbReference>
<feature type="transmembrane region" description="Helical" evidence="7">
    <location>
        <begin position="77"/>
        <end position="96"/>
    </location>
</feature>
<dbReference type="PANTHER" id="PTHR30509">
    <property type="entry name" value="P-HYDROXYBENZOIC ACID EFFLUX PUMP SUBUNIT-RELATED"/>
    <property type="match status" value="1"/>
</dbReference>
<dbReference type="RefSeq" id="WP_182040812.1">
    <property type="nucleotide sequence ID" value="NZ_PDLY01000002.1"/>
</dbReference>
<dbReference type="PANTHER" id="PTHR30509:SF9">
    <property type="entry name" value="MULTIDRUG RESISTANCE PROTEIN MDTO"/>
    <property type="match status" value="1"/>
</dbReference>
<keyword evidence="3" id="KW-1003">Cell membrane</keyword>
<organism evidence="8 9">
    <name type="scientific">Bombella mellum</name>
    <dbReference type="NCBI Taxonomy" id="2039288"/>
    <lineage>
        <taxon>Bacteria</taxon>
        <taxon>Pseudomonadati</taxon>
        <taxon>Pseudomonadota</taxon>
        <taxon>Alphaproteobacteria</taxon>
        <taxon>Acetobacterales</taxon>
        <taxon>Acetobacteraceae</taxon>
        <taxon>Bombella</taxon>
    </lineage>
</organism>
<proteinExistence type="predicted"/>
<evidence type="ECO:0000256" key="4">
    <source>
        <dbReference type="ARBA" id="ARBA00022692"/>
    </source>
</evidence>
<keyword evidence="4 7" id="KW-0812">Transmembrane</keyword>
<dbReference type="InterPro" id="IPR006726">
    <property type="entry name" value="PHBA_efflux_AaeB/fusaric-R"/>
</dbReference>
<keyword evidence="6 7" id="KW-0472">Membrane</keyword>
<feature type="transmembrane region" description="Helical" evidence="7">
    <location>
        <begin position="396"/>
        <end position="415"/>
    </location>
</feature>
<feature type="transmembrane region" description="Helical" evidence="7">
    <location>
        <begin position="450"/>
        <end position="469"/>
    </location>
</feature>
<accession>A0ABR5ZSC1</accession>